<gene>
    <name evidence="9" type="ORF">FYJ73_00175</name>
</gene>
<evidence type="ECO:0000256" key="5">
    <source>
        <dbReference type="ARBA" id="ARBA00022884"/>
    </source>
</evidence>
<comment type="similarity">
    <text evidence="6">Belongs to the class I-like SAM-binding methyltransferase superfamily. RsmB/NOP family.</text>
</comment>
<dbReference type="EMBL" id="VUNG01000001">
    <property type="protein sequence ID" value="MST83116.1"/>
    <property type="molecule type" value="Genomic_DNA"/>
</dbReference>
<dbReference type="PROSITE" id="PS51686">
    <property type="entry name" value="SAM_MT_RSMB_NOP"/>
    <property type="match status" value="1"/>
</dbReference>
<protein>
    <recommendedName>
        <fullName evidence="8">SAM-dependent MTase RsmB/NOP-type domain-containing protein</fullName>
    </recommendedName>
</protein>
<feature type="binding site" evidence="6">
    <location>
        <position position="144"/>
    </location>
    <ligand>
        <name>S-adenosyl-L-methionine</name>
        <dbReference type="ChEBI" id="CHEBI:59789"/>
    </ligand>
</feature>
<comment type="caution">
    <text evidence="9">The sequence shown here is derived from an EMBL/GenBank/DDBJ whole genome shotgun (WGS) entry which is preliminary data.</text>
</comment>
<feature type="compositionally biased region" description="Basic and acidic residues" evidence="7">
    <location>
        <begin position="309"/>
        <end position="319"/>
    </location>
</feature>
<dbReference type="Gene3D" id="3.40.50.150">
    <property type="entry name" value="Vaccinia Virus protein VP39"/>
    <property type="match status" value="1"/>
</dbReference>
<proteinExistence type="inferred from homology"/>
<dbReference type="PANTHER" id="PTHR22807:SF30">
    <property type="entry name" value="28S RRNA (CYTOSINE(4447)-C(5))-METHYLTRANSFERASE-RELATED"/>
    <property type="match status" value="1"/>
</dbReference>
<sequence>MTLPKSFEDYTLQLMGAERFTRLCQALDTPSPVSIRFNPFKTTNEERQSMTFPGHDGERIKQTDKVSWCNEGHYLESRPVFTLDPLLHAGAYYVQEASSMFIDHVIREYVTEPVKMLDLCAAPGGKTTAVRAALPEGSLLFCNEPVKFRANILSENMQKFGHPEVIVTNNYPKDYARSGLRFDVILADVPCSGEGMFRKDEDAVRLWSPQNVEKCRDLQREIIETIWPCLNAGGILIYSTCTYNAKEDEENIAWIAANLGADVLKVPVEDGWNITGPLVGNNPVCRFLPGYTMGEGLFMAVLRKRGEQEEAKENKVREARQRKKEKGKQDHQQPTTAYQQWLKEPVNFHWVADRLVAMPQQWDAYYLQATKYLHILHAGITIGTAKGKDLVPDESLALSTALSTEAFPRWEADYHEALQYLHREAVALPAEMPKGYVLVTYQGHPLGFVKNLGSRANNLYPKEWKIKIAL</sequence>
<dbReference type="RefSeq" id="WP_154532395.1">
    <property type="nucleotide sequence ID" value="NZ_VUNG01000001.1"/>
</dbReference>
<keyword evidence="4 6" id="KW-0949">S-adenosyl-L-methionine</keyword>
<dbReference type="Pfam" id="PF17125">
    <property type="entry name" value="Methyltr_RsmF_N"/>
    <property type="match status" value="1"/>
</dbReference>
<dbReference type="InterPro" id="IPR001678">
    <property type="entry name" value="MeTrfase_RsmB-F_NOP2_dom"/>
</dbReference>
<keyword evidence="5 6" id="KW-0694">RNA-binding</keyword>
<dbReference type="GO" id="GO:0003723">
    <property type="term" value="F:RNA binding"/>
    <property type="evidence" value="ECO:0007669"/>
    <property type="project" value="UniProtKB-UniRule"/>
</dbReference>
<feature type="active site" description="Nucleophile" evidence="6">
    <location>
        <position position="241"/>
    </location>
</feature>
<dbReference type="PRINTS" id="PR02008">
    <property type="entry name" value="RCMTFAMILY"/>
</dbReference>
<dbReference type="AlphaFoldDB" id="A0A7K0KB16"/>
<feature type="domain" description="SAM-dependent MTase RsmB/NOP-type" evidence="8">
    <location>
        <begin position="23"/>
        <end position="305"/>
    </location>
</feature>
<dbReference type="Proteomes" id="UP000438914">
    <property type="component" value="Unassembled WGS sequence"/>
</dbReference>
<dbReference type="GO" id="GO:0008173">
    <property type="term" value="F:RNA methyltransferase activity"/>
    <property type="evidence" value="ECO:0007669"/>
    <property type="project" value="InterPro"/>
</dbReference>
<feature type="binding site" evidence="6">
    <location>
        <position position="188"/>
    </location>
    <ligand>
        <name>S-adenosyl-L-methionine</name>
        <dbReference type="ChEBI" id="CHEBI:59789"/>
    </ligand>
</feature>
<evidence type="ECO:0000256" key="6">
    <source>
        <dbReference type="PROSITE-ProRule" id="PRU01023"/>
    </source>
</evidence>
<evidence type="ECO:0000256" key="3">
    <source>
        <dbReference type="ARBA" id="ARBA00022679"/>
    </source>
</evidence>
<dbReference type="InterPro" id="IPR031341">
    <property type="entry name" value="Methyltr_RsmF_N"/>
</dbReference>
<accession>A0A7K0KB16</accession>
<keyword evidence="10" id="KW-1185">Reference proteome</keyword>
<dbReference type="SUPFAM" id="SSF53335">
    <property type="entry name" value="S-adenosyl-L-methionine-dependent methyltransferases"/>
    <property type="match status" value="1"/>
</dbReference>
<name>A0A7K0KB16_9BACT</name>
<dbReference type="Pfam" id="PF01189">
    <property type="entry name" value="Methyltr_RsmB-F"/>
    <property type="match status" value="1"/>
</dbReference>
<feature type="binding site" evidence="6">
    <location>
        <begin position="120"/>
        <end position="126"/>
    </location>
    <ligand>
        <name>S-adenosyl-L-methionine</name>
        <dbReference type="ChEBI" id="CHEBI:59789"/>
    </ligand>
</feature>
<evidence type="ECO:0000256" key="4">
    <source>
        <dbReference type="ARBA" id="ARBA00022691"/>
    </source>
</evidence>
<keyword evidence="1" id="KW-0963">Cytoplasm</keyword>
<dbReference type="PANTHER" id="PTHR22807">
    <property type="entry name" value="NOP2 YEAST -RELATED NOL1/NOP2/FMU SUN DOMAIN-CONTAINING"/>
    <property type="match status" value="1"/>
</dbReference>
<organism evidence="9 10">
    <name type="scientific">Hallella mizrahii</name>
    <dbReference type="NCBI Taxonomy" id="2606637"/>
    <lineage>
        <taxon>Bacteria</taxon>
        <taxon>Pseudomonadati</taxon>
        <taxon>Bacteroidota</taxon>
        <taxon>Bacteroidia</taxon>
        <taxon>Bacteroidales</taxon>
        <taxon>Prevotellaceae</taxon>
        <taxon>Hallella</taxon>
    </lineage>
</organism>
<comment type="caution">
    <text evidence="6">Lacks conserved residue(s) required for the propagation of feature annotation.</text>
</comment>
<dbReference type="InterPro" id="IPR029063">
    <property type="entry name" value="SAM-dependent_MTases_sf"/>
</dbReference>
<evidence type="ECO:0000256" key="1">
    <source>
        <dbReference type="ARBA" id="ARBA00022490"/>
    </source>
</evidence>
<reference evidence="9 10" key="1">
    <citation type="submission" date="2019-08" db="EMBL/GenBank/DDBJ databases">
        <title>In-depth cultivation of the pig gut microbiome towards novel bacterial diversity and tailored functional studies.</title>
        <authorList>
            <person name="Wylensek D."/>
            <person name="Hitch T.C.A."/>
            <person name="Clavel T."/>
        </authorList>
    </citation>
    <scope>NUCLEOTIDE SEQUENCE [LARGE SCALE GENOMIC DNA]</scope>
    <source>
        <strain evidence="9 10">LKV-178-WT-2A</strain>
    </source>
</reference>
<dbReference type="InterPro" id="IPR049560">
    <property type="entry name" value="MeTrfase_RsmB-F_NOP2_cat"/>
</dbReference>
<dbReference type="Pfam" id="PF13636">
    <property type="entry name" value="Methyltranf_PUA"/>
    <property type="match status" value="1"/>
</dbReference>
<feature type="region of interest" description="Disordered" evidence="7">
    <location>
        <begin position="309"/>
        <end position="336"/>
    </location>
</feature>
<dbReference type="Gene3D" id="3.30.70.1170">
    <property type="entry name" value="Sun protein, domain 3"/>
    <property type="match status" value="1"/>
</dbReference>
<dbReference type="CDD" id="cd02440">
    <property type="entry name" value="AdoMet_MTases"/>
    <property type="match status" value="1"/>
</dbReference>
<keyword evidence="2 6" id="KW-0489">Methyltransferase</keyword>
<dbReference type="InterPro" id="IPR027391">
    <property type="entry name" value="Nol1_Nop2_Fmu_2"/>
</dbReference>
<keyword evidence="3 6" id="KW-0808">Transferase</keyword>
<dbReference type="Gene3D" id="2.30.130.60">
    <property type="match status" value="1"/>
</dbReference>
<evidence type="ECO:0000313" key="10">
    <source>
        <dbReference type="Proteomes" id="UP000438914"/>
    </source>
</evidence>
<evidence type="ECO:0000313" key="9">
    <source>
        <dbReference type="EMBL" id="MST83116.1"/>
    </source>
</evidence>
<evidence type="ECO:0000259" key="8">
    <source>
        <dbReference type="PROSITE" id="PS51686"/>
    </source>
</evidence>
<evidence type="ECO:0000256" key="7">
    <source>
        <dbReference type="SAM" id="MobiDB-lite"/>
    </source>
</evidence>
<dbReference type="GO" id="GO:0001510">
    <property type="term" value="P:RNA methylation"/>
    <property type="evidence" value="ECO:0007669"/>
    <property type="project" value="InterPro"/>
</dbReference>
<dbReference type="InterPro" id="IPR023267">
    <property type="entry name" value="RCMT"/>
</dbReference>
<evidence type="ECO:0000256" key="2">
    <source>
        <dbReference type="ARBA" id="ARBA00022603"/>
    </source>
</evidence>